<proteinExistence type="predicted"/>
<reference evidence="2 3" key="1">
    <citation type="submission" date="2020-10" db="EMBL/GenBank/DDBJ databases">
        <title>The genome of sulfurovum sp.</title>
        <authorList>
            <person name="Xie S."/>
            <person name="Shao Z."/>
            <person name="Jiang L."/>
        </authorList>
    </citation>
    <scope>NUCLEOTIDE SEQUENCE [LARGE SCALE GENOMIC DNA]</scope>
    <source>
        <strain evidence="2 3">ST-419</strain>
    </source>
</reference>
<evidence type="ECO:0000256" key="1">
    <source>
        <dbReference type="SAM" id="SignalP"/>
    </source>
</evidence>
<organism evidence="2 3">
    <name type="scientific">Sulfurovum indicum</name>
    <dbReference type="NCBI Taxonomy" id="2779528"/>
    <lineage>
        <taxon>Bacteria</taxon>
        <taxon>Pseudomonadati</taxon>
        <taxon>Campylobacterota</taxon>
        <taxon>Epsilonproteobacteria</taxon>
        <taxon>Campylobacterales</taxon>
        <taxon>Sulfurovaceae</taxon>
        <taxon>Sulfurovum</taxon>
    </lineage>
</organism>
<evidence type="ECO:0000313" key="3">
    <source>
        <dbReference type="Proteomes" id="UP000595074"/>
    </source>
</evidence>
<dbReference type="RefSeq" id="WP_197547685.1">
    <property type="nucleotide sequence ID" value="NZ_CP063164.1"/>
</dbReference>
<evidence type="ECO:0000313" key="2">
    <source>
        <dbReference type="EMBL" id="QOR61014.1"/>
    </source>
</evidence>
<gene>
    <name evidence="2" type="ORF">IMZ28_05975</name>
</gene>
<accession>A0A7M1S191</accession>
<dbReference type="EMBL" id="CP063164">
    <property type="protein sequence ID" value="QOR61014.1"/>
    <property type="molecule type" value="Genomic_DNA"/>
</dbReference>
<keyword evidence="3" id="KW-1185">Reference proteome</keyword>
<name>A0A7M1S191_9BACT</name>
<sequence length="184" mass="22934">MTKSTLKHFIIGILLLAVTQSLTAESSMQKANIHQLDRSMTKHKARKRTFRNKEEYQKDKKHLRNKTIQHSKRGNYTEYGKDDYKERYRYSRHANPFSMHQHRIHAKAYRDFKRGWVLAYKYDRAGFYDRDGFYYGYFNRYGFFFDGNFYRYDRYYTYRDRVRGRGIFDYYFYRPADWEYYGFY</sequence>
<dbReference type="Proteomes" id="UP000595074">
    <property type="component" value="Chromosome"/>
</dbReference>
<feature type="chain" id="PRO_5029722570" evidence="1">
    <location>
        <begin position="25"/>
        <end position="184"/>
    </location>
</feature>
<protein>
    <submittedName>
        <fullName evidence="2">Uncharacterized protein</fullName>
    </submittedName>
</protein>
<keyword evidence="1" id="KW-0732">Signal</keyword>
<dbReference type="KEGG" id="sinu:IMZ28_05975"/>
<dbReference type="AlphaFoldDB" id="A0A7M1S191"/>
<feature type="signal peptide" evidence="1">
    <location>
        <begin position="1"/>
        <end position="24"/>
    </location>
</feature>